<evidence type="ECO:0000313" key="1">
    <source>
        <dbReference type="EMBL" id="KAF9451926.1"/>
    </source>
</evidence>
<gene>
    <name evidence="1" type="ORF">P691DRAFT_785570</name>
</gene>
<evidence type="ECO:0000313" key="2">
    <source>
        <dbReference type="Proteomes" id="UP000807342"/>
    </source>
</evidence>
<accession>A0A9P6C4K9</accession>
<organism evidence="1 2">
    <name type="scientific">Macrolepiota fuliginosa MF-IS2</name>
    <dbReference type="NCBI Taxonomy" id="1400762"/>
    <lineage>
        <taxon>Eukaryota</taxon>
        <taxon>Fungi</taxon>
        <taxon>Dikarya</taxon>
        <taxon>Basidiomycota</taxon>
        <taxon>Agaricomycotina</taxon>
        <taxon>Agaricomycetes</taxon>
        <taxon>Agaricomycetidae</taxon>
        <taxon>Agaricales</taxon>
        <taxon>Agaricineae</taxon>
        <taxon>Agaricaceae</taxon>
        <taxon>Macrolepiota</taxon>
    </lineage>
</organism>
<dbReference type="Proteomes" id="UP000807342">
    <property type="component" value="Unassembled WGS sequence"/>
</dbReference>
<comment type="caution">
    <text evidence="1">The sequence shown here is derived from an EMBL/GenBank/DDBJ whole genome shotgun (WGS) entry which is preliminary data.</text>
</comment>
<sequence>MKVASGFSLPDLVNKANTSLVQAKSPLHIDSAHFTSSGITCATASVPSQSDLDIVKATLPMKLAGSCITLPTSQSFIKIIDIPYFKPSTAKLPNGQEISNQLIPSPIPVNMIKHVWFVYNSPKANSGTFWIDLMDLQQGILASSLIRQ</sequence>
<name>A0A9P6C4K9_9AGAR</name>
<proteinExistence type="predicted"/>
<keyword evidence="2" id="KW-1185">Reference proteome</keyword>
<dbReference type="EMBL" id="MU151077">
    <property type="protein sequence ID" value="KAF9451926.1"/>
    <property type="molecule type" value="Genomic_DNA"/>
</dbReference>
<protein>
    <submittedName>
        <fullName evidence="1">Uncharacterized protein</fullName>
    </submittedName>
</protein>
<dbReference type="AlphaFoldDB" id="A0A9P6C4K9"/>
<reference evidence="1" key="1">
    <citation type="submission" date="2020-11" db="EMBL/GenBank/DDBJ databases">
        <authorList>
            <consortium name="DOE Joint Genome Institute"/>
            <person name="Ahrendt S."/>
            <person name="Riley R."/>
            <person name="Andreopoulos W."/>
            <person name="Labutti K."/>
            <person name="Pangilinan J."/>
            <person name="Ruiz-Duenas F.J."/>
            <person name="Barrasa J.M."/>
            <person name="Sanchez-Garcia M."/>
            <person name="Camarero S."/>
            <person name="Miyauchi S."/>
            <person name="Serrano A."/>
            <person name="Linde D."/>
            <person name="Babiker R."/>
            <person name="Drula E."/>
            <person name="Ayuso-Fernandez I."/>
            <person name="Pacheco R."/>
            <person name="Padilla G."/>
            <person name="Ferreira P."/>
            <person name="Barriuso J."/>
            <person name="Kellner H."/>
            <person name="Castanera R."/>
            <person name="Alfaro M."/>
            <person name="Ramirez L."/>
            <person name="Pisabarro A.G."/>
            <person name="Kuo A."/>
            <person name="Tritt A."/>
            <person name="Lipzen A."/>
            <person name="He G."/>
            <person name="Yan M."/>
            <person name="Ng V."/>
            <person name="Cullen D."/>
            <person name="Martin F."/>
            <person name="Rosso M.-N."/>
            <person name="Henrissat B."/>
            <person name="Hibbett D."/>
            <person name="Martinez A.T."/>
            <person name="Grigoriev I.V."/>
        </authorList>
    </citation>
    <scope>NUCLEOTIDE SEQUENCE</scope>
    <source>
        <strain evidence="1">MF-IS2</strain>
    </source>
</reference>